<feature type="signal peptide" evidence="10">
    <location>
        <begin position="1"/>
        <end position="19"/>
    </location>
</feature>
<gene>
    <name evidence="13" type="ORF">EM308_14335</name>
</gene>
<dbReference type="PROSITE" id="PS52016">
    <property type="entry name" value="TONB_DEPENDENT_REC_3"/>
    <property type="match status" value="1"/>
</dbReference>
<keyword evidence="5 9" id="KW-0798">TonB box</keyword>
<keyword evidence="10" id="KW-0732">Signal</keyword>
<evidence type="ECO:0000256" key="6">
    <source>
        <dbReference type="ARBA" id="ARBA00023136"/>
    </source>
</evidence>
<dbReference type="Gene3D" id="2.60.40.1120">
    <property type="entry name" value="Carboxypeptidase-like, regulatory domain"/>
    <property type="match status" value="1"/>
</dbReference>
<dbReference type="SUPFAM" id="SSF49464">
    <property type="entry name" value="Carboxypeptidase regulatory domain-like"/>
    <property type="match status" value="1"/>
</dbReference>
<feature type="chain" id="PRO_5041978589" evidence="10">
    <location>
        <begin position="20"/>
        <end position="1005"/>
    </location>
</feature>
<dbReference type="Pfam" id="PF00593">
    <property type="entry name" value="TonB_dep_Rec_b-barrel"/>
    <property type="match status" value="1"/>
</dbReference>
<organism evidence="13 14">
    <name type="scientific">Flavobacterium gilvum</name>
    <dbReference type="NCBI Taxonomy" id="1492737"/>
    <lineage>
        <taxon>Bacteria</taxon>
        <taxon>Pseudomonadati</taxon>
        <taxon>Bacteroidota</taxon>
        <taxon>Flavobacteriia</taxon>
        <taxon>Flavobacteriales</taxon>
        <taxon>Flavobacteriaceae</taxon>
        <taxon>Flavobacterium</taxon>
    </lineage>
</organism>
<dbReference type="InterPro" id="IPR036942">
    <property type="entry name" value="Beta-barrel_TonB_sf"/>
</dbReference>
<keyword evidence="7 8" id="KW-0998">Cell outer membrane</keyword>
<evidence type="ECO:0000256" key="9">
    <source>
        <dbReference type="RuleBase" id="RU003357"/>
    </source>
</evidence>
<name>A0AAC9I8K0_9FLAO</name>
<dbReference type="Proteomes" id="UP000175968">
    <property type="component" value="Chromosome"/>
</dbReference>
<keyword evidence="6 8" id="KW-0472">Membrane</keyword>
<dbReference type="Gene3D" id="2.40.170.20">
    <property type="entry name" value="TonB-dependent receptor, beta-barrel domain"/>
    <property type="match status" value="1"/>
</dbReference>
<accession>A0AAC9I8K0</accession>
<keyword evidence="2 8" id="KW-0813">Transport</keyword>
<reference evidence="13 14" key="1">
    <citation type="submission" date="2016-10" db="EMBL/GenBank/DDBJ databases">
        <title>Flavobacterium gilvum sp. nov., isolated from stream water.</title>
        <authorList>
            <person name="Shin S.-K."/>
            <person name="Cho Y.-J."/>
            <person name="Yi H."/>
        </authorList>
    </citation>
    <scope>NUCLEOTIDE SEQUENCE [LARGE SCALE GENOMIC DNA]</scope>
    <source>
        <strain evidence="13 14">EM1308</strain>
    </source>
</reference>
<keyword evidence="14" id="KW-1185">Reference proteome</keyword>
<evidence type="ECO:0000256" key="1">
    <source>
        <dbReference type="ARBA" id="ARBA00004571"/>
    </source>
</evidence>
<dbReference type="Pfam" id="PF07715">
    <property type="entry name" value="Plug"/>
    <property type="match status" value="1"/>
</dbReference>
<comment type="subcellular location">
    <subcellularLocation>
        <location evidence="1 8">Cell outer membrane</location>
        <topology evidence="1 8">Multi-pass membrane protein</topology>
    </subcellularLocation>
</comment>
<dbReference type="AlphaFoldDB" id="A0AAC9I8K0"/>
<dbReference type="Gene3D" id="2.170.130.10">
    <property type="entry name" value="TonB-dependent receptor, plug domain"/>
    <property type="match status" value="1"/>
</dbReference>
<keyword evidence="4 8" id="KW-0812">Transmembrane</keyword>
<evidence type="ECO:0000259" key="11">
    <source>
        <dbReference type="Pfam" id="PF00593"/>
    </source>
</evidence>
<feature type="domain" description="TonB-dependent receptor plug" evidence="12">
    <location>
        <begin position="114"/>
        <end position="242"/>
    </location>
</feature>
<feature type="domain" description="TonB-dependent receptor-like beta-barrel" evidence="11">
    <location>
        <begin position="402"/>
        <end position="845"/>
    </location>
</feature>
<evidence type="ECO:0000256" key="2">
    <source>
        <dbReference type="ARBA" id="ARBA00022448"/>
    </source>
</evidence>
<dbReference type="InterPro" id="IPR023996">
    <property type="entry name" value="TonB-dep_OMP_SusC/RagA"/>
</dbReference>
<dbReference type="SUPFAM" id="SSF56935">
    <property type="entry name" value="Porins"/>
    <property type="match status" value="1"/>
</dbReference>
<dbReference type="EMBL" id="CP017479">
    <property type="protein sequence ID" value="AOW11418.1"/>
    <property type="molecule type" value="Genomic_DNA"/>
</dbReference>
<evidence type="ECO:0000256" key="5">
    <source>
        <dbReference type="ARBA" id="ARBA00023077"/>
    </source>
</evidence>
<dbReference type="InterPro" id="IPR039426">
    <property type="entry name" value="TonB-dep_rcpt-like"/>
</dbReference>
<evidence type="ECO:0000259" key="12">
    <source>
        <dbReference type="Pfam" id="PF07715"/>
    </source>
</evidence>
<comment type="similarity">
    <text evidence="8 9">Belongs to the TonB-dependent receptor family.</text>
</comment>
<dbReference type="InterPro" id="IPR037066">
    <property type="entry name" value="Plug_dom_sf"/>
</dbReference>
<dbReference type="InterPro" id="IPR012910">
    <property type="entry name" value="Plug_dom"/>
</dbReference>
<evidence type="ECO:0000256" key="4">
    <source>
        <dbReference type="ARBA" id="ARBA00022692"/>
    </source>
</evidence>
<evidence type="ECO:0000313" key="14">
    <source>
        <dbReference type="Proteomes" id="UP000175968"/>
    </source>
</evidence>
<dbReference type="InterPro" id="IPR008969">
    <property type="entry name" value="CarboxyPept-like_regulatory"/>
</dbReference>
<evidence type="ECO:0000313" key="13">
    <source>
        <dbReference type="EMBL" id="AOW11418.1"/>
    </source>
</evidence>
<dbReference type="GO" id="GO:0009279">
    <property type="term" value="C:cell outer membrane"/>
    <property type="evidence" value="ECO:0007669"/>
    <property type="project" value="UniProtKB-SubCell"/>
</dbReference>
<evidence type="ECO:0000256" key="7">
    <source>
        <dbReference type="ARBA" id="ARBA00023237"/>
    </source>
</evidence>
<dbReference type="Pfam" id="PF13715">
    <property type="entry name" value="CarbopepD_reg_2"/>
    <property type="match status" value="1"/>
</dbReference>
<proteinExistence type="inferred from homology"/>
<dbReference type="RefSeq" id="WP_035633371.1">
    <property type="nucleotide sequence ID" value="NZ_CP017479.1"/>
</dbReference>
<dbReference type="KEGG" id="fgl:EM308_14335"/>
<sequence>MKKILLIVMVVFATQVTLAQVKTIKGLVTDSKGMPLPAANVVVKGESNGTSTNFDGGFSIEAKTGATLVISYLGYETKNITVGESNTVKIQMTESGSTSLSEVVVTSLGVKKTKKSLTYAAQELKGEELTRVKDANLINTVAGKIAGVAVTKSAGGVGGSTKVVIRGNSSVSNNQPLYVIDGMPLFNGSSTQPTDISGDKNGGNRDGGDVVSLINPDDYEGMTVLKGAAASVLYGSQGANGVILLSSKKAKEGKANLTASSTTLFETAAYLPKFQTEYNSSGAKENTEDHVKDFFETGITQITSLGFSTGSSVATTSLTYSNTSASGILPENDLNKNNFGIRQTGKFFDNKLTISADGKYTSQVINNRPLNGLNFNPIAGTYLMPRGNGNVFENYKNNYEVFDPIRNIYAQNYPAIDEVVQNPYWLLNRAKSVDTNHFFTGTLALDYKVNNWLNLSGRYSYNRIESGFDKKIHATTSTVLANINGTYINSNTISTQNYADFMAKINTNFGSDFSFNAIIGTSLNNTNANQMTMLNSGTSNGGLEYTNWFTLGNFTNNKANQQTAGSNREVQSIFASTTLGYKEMLFLDVAARNDWSSTLVNTNNSSFFYPSVGMTGIISQMTTLPDWISFGKVRATYAQVGNDIPPGVTSPTSTIIGGIVVNPPVGPRPGESLKPELKSEFEIGTEWRMFNNRLGFEISYYNSETKNQYIQVPAPTTNPFGYTFYAINAGKIANEGLEVVLTGKVMATEKFSWDVTLNYSKNKNTVKEIPAELGGQINLTKGDNQGYQYSLVEGEPFGVLQAHTLVKDGQGRLLLDTNGDVQVTKTYENVGNANPDYMLGLANTFKFGSFFANVLIDGRFGGDVMSMTQSMNDQYGVSKAYGDAKNAGGVSVNAVSSTGTPVSSIAADKYYAKVGGKNGALSEYVYDATNVSLRELSVGYNFNVKSLPFLQSASLSLVGRNLFFFYKDAPFDPNIALSTGEALQGVDIFGLPSTRSLGLNLNVTF</sequence>
<dbReference type="InterPro" id="IPR000531">
    <property type="entry name" value="Beta-barrel_TonB"/>
</dbReference>
<keyword evidence="3 8" id="KW-1134">Transmembrane beta strand</keyword>
<evidence type="ECO:0000256" key="8">
    <source>
        <dbReference type="PROSITE-ProRule" id="PRU01360"/>
    </source>
</evidence>
<evidence type="ECO:0000256" key="10">
    <source>
        <dbReference type="SAM" id="SignalP"/>
    </source>
</evidence>
<evidence type="ECO:0000256" key="3">
    <source>
        <dbReference type="ARBA" id="ARBA00022452"/>
    </source>
</evidence>
<protein>
    <submittedName>
        <fullName evidence="13">SusC/RagA family TonB-linked outer membrane protein</fullName>
    </submittedName>
</protein>
<dbReference type="NCBIfam" id="TIGR04056">
    <property type="entry name" value="OMP_RagA_SusC"/>
    <property type="match status" value="1"/>
</dbReference>